<dbReference type="Gene3D" id="1.20.120.330">
    <property type="entry name" value="Nucleotidyltransferases domain 2"/>
    <property type="match status" value="1"/>
</dbReference>
<organism evidence="1">
    <name type="scientific">marine sediment metagenome</name>
    <dbReference type="NCBI Taxonomy" id="412755"/>
    <lineage>
        <taxon>unclassified sequences</taxon>
        <taxon>metagenomes</taxon>
        <taxon>ecological metagenomes</taxon>
    </lineage>
</organism>
<dbReference type="EMBL" id="BARU01010147">
    <property type="protein sequence ID" value="GAH45412.1"/>
    <property type="molecule type" value="Genomic_DNA"/>
</dbReference>
<sequence>MRRKRNQFTYDPFIPVSKTEAENALMSAEEFVKIVLKLVQKENPQLRFNFDK</sequence>
<accession>X1FKC0</accession>
<gene>
    <name evidence="1" type="ORF">S03H2_19426</name>
</gene>
<comment type="caution">
    <text evidence="1">The sequence shown here is derived from an EMBL/GenBank/DDBJ whole genome shotgun (WGS) entry which is preliminary data.</text>
</comment>
<reference evidence="1" key="1">
    <citation type="journal article" date="2014" name="Front. Microbiol.">
        <title>High frequency of phylogenetically diverse reductive dehalogenase-homologous genes in deep subseafloor sedimentary metagenomes.</title>
        <authorList>
            <person name="Kawai M."/>
            <person name="Futagami T."/>
            <person name="Toyoda A."/>
            <person name="Takaki Y."/>
            <person name="Nishi S."/>
            <person name="Hori S."/>
            <person name="Arai W."/>
            <person name="Tsubouchi T."/>
            <person name="Morono Y."/>
            <person name="Uchiyama I."/>
            <person name="Ito T."/>
            <person name="Fujiyama A."/>
            <person name="Inagaki F."/>
            <person name="Takami H."/>
        </authorList>
    </citation>
    <scope>NUCLEOTIDE SEQUENCE</scope>
    <source>
        <strain evidence="1">Expedition CK06-06</strain>
    </source>
</reference>
<name>X1FKC0_9ZZZZ</name>
<evidence type="ECO:0000313" key="1">
    <source>
        <dbReference type="EMBL" id="GAH45412.1"/>
    </source>
</evidence>
<protein>
    <submittedName>
        <fullName evidence="1">Uncharacterized protein</fullName>
    </submittedName>
</protein>
<proteinExistence type="predicted"/>
<dbReference type="AlphaFoldDB" id="X1FKC0"/>